<gene>
    <name evidence="2" type="ORF">OL497_10240</name>
</gene>
<evidence type="ECO:0000313" key="3">
    <source>
        <dbReference type="Proteomes" id="UP001207742"/>
    </source>
</evidence>
<feature type="signal peptide" evidence="1">
    <location>
        <begin position="1"/>
        <end position="24"/>
    </location>
</feature>
<sequence>MVTTNLIRKAFISTLLVCFCLAAAGQVRVSGTVYERSARFGLPGVSVMSTSGAGTVTDSLGRYSIRLMPEDSLSFSYQGKATMKFPLKEIHPNRPFDMSLHVDVQSLPMVEVTTKKLDYKLDSLKRREEYRKIFDYAPEVLAGGTNGVGVGINLDMLFSMRKIKRMEAFRQYLEQEEREKYIDYRFNRSLVKKLTGLESPLLDTFMRQYRPTFELLHSFENEYQYYEYIRDWGKYFSDTRNNTRL</sequence>
<evidence type="ECO:0000313" key="2">
    <source>
        <dbReference type="EMBL" id="MCW3484274.1"/>
    </source>
</evidence>
<protein>
    <submittedName>
        <fullName evidence="2">Carboxypeptidase-like regulatory domain-containing protein</fullName>
    </submittedName>
</protein>
<keyword evidence="1" id="KW-0732">Signal</keyword>
<name>A0ABT3IK04_9BACT</name>
<dbReference type="EMBL" id="JAPDNS010000001">
    <property type="protein sequence ID" value="MCW3484274.1"/>
    <property type="molecule type" value="Genomic_DNA"/>
</dbReference>
<dbReference type="RefSeq" id="WP_264729793.1">
    <property type="nucleotide sequence ID" value="NZ_JAPDNR010000001.1"/>
</dbReference>
<dbReference type="SUPFAM" id="SSF49464">
    <property type="entry name" value="Carboxypeptidase regulatory domain-like"/>
    <property type="match status" value="1"/>
</dbReference>
<feature type="chain" id="PRO_5047411769" evidence="1">
    <location>
        <begin position="25"/>
        <end position="245"/>
    </location>
</feature>
<dbReference type="InterPro" id="IPR008969">
    <property type="entry name" value="CarboxyPept-like_regulatory"/>
</dbReference>
<organism evidence="2 3">
    <name type="scientific">Chitinophaga nivalis</name>
    <dbReference type="NCBI Taxonomy" id="2991709"/>
    <lineage>
        <taxon>Bacteria</taxon>
        <taxon>Pseudomonadati</taxon>
        <taxon>Bacteroidota</taxon>
        <taxon>Chitinophagia</taxon>
        <taxon>Chitinophagales</taxon>
        <taxon>Chitinophagaceae</taxon>
        <taxon>Chitinophaga</taxon>
    </lineage>
</organism>
<proteinExistence type="predicted"/>
<dbReference type="Proteomes" id="UP001207742">
    <property type="component" value="Unassembled WGS sequence"/>
</dbReference>
<comment type="caution">
    <text evidence="2">The sequence shown here is derived from an EMBL/GenBank/DDBJ whole genome shotgun (WGS) entry which is preliminary data.</text>
</comment>
<reference evidence="2 3" key="1">
    <citation type="submission" date="2022-10" db="EMBL/GenBank/DDBJ databases">
        <title>Chitinophaga nivalis PC15 sp. nov., isolated from Pyeongchang county, South Korea.</title>
        <authorList>
            <person name="Trinh H.N."/>
        </authorList>
    </citation>
    <scope>NUCLEOTIDE SEQUENCE [LARGE SCALE GENOMIC DNA]</scope>
    <source>
        <strain evidence="2 3">PC14</strain>
    </source>
</reference>
<keyword evidence="3" id="KW-1185">Reference proteome</keyword>
<accession>A0ABT3IK04</accession>
<evidence type="ECO:0000256" key="1">
    <source>
        <dbReference type="SAM" id="SignalP"/>
    </source>
</evidence>